<evidence type="ECO:0000313" key="2">
    <source>
        <dbReference type="Proteomes" id="UP000005466"/>
    </source>
</evidence>
<dbReference type="EMBL" id="ADWY01003293">
    <property type="protein sequence ID" value="EGH18887.1"/>
    <property type="molecule type" value="Genomic_DNA"/>
</dbReference>
<reference evidence="1 2" key="1">
    <citation type="journal article" date="2011" name="PLoS Pathog.">
        <title>Dynamic evolution of pathogenicity revealed by sequencing and comparative genomics of 19 Pseudomonas syringae isolates.</title>
        <authorList>
            <person name="Baltrus D.A."/>
            <person name="Nishimura M.T."/>
            <person name="Romanchuk A."/>
            <person name="Chang J.H."/>
            <person name="Mukhtar M.S."/>
            <person name="Cherkis K."/>
            <person name="Roach J."/>
            <person name="Grant S.R."/>
            <person name="Jones C.D."/>
            <person name="Dangl J.L."/>
        </authorList>
    </citation>
    <scope>NUCLEOTIDE SEQUENCE [LARGE SCALE GENOMIC DNA]</scope>
    <source>
        <strain evidence="2">race 4</strain>
    </source>
</reference>
<feature type="non-terminal residue" evidence="1">
    <location>
        <position position="47"/>
    </location>
</feature>
<protein>
    <submittedName>
        <fullName evidence="1">Uncharacterized protein</fullName>
    </submittedName>
</protein>
<feature type="non-terminal residue" evidence="1">
    <location>
        <position position="1"/>
    </location>
</feature>
<sequence length="47" mass="5396">NFRNPCMIRSDVALSNDQIAHYVPSIFAEEAHDSRSARYLYIPTVQV</sequence>
<proteinExistence type="predicted"/>
<accession>F3CHZ5</accession>
<dbReference type="Proteomes" id="UP000005466">
    <property type="component" value="Unassembled WGS sequence"/>
</dbReference>
<comment type="caution">
    <text evidence="1">The sequence shown here is derived from an EMBL/GenBank/DDBJ whole genome shotgun (WGS) entry which is preliminary data.</text>
</comment>
<name>F3CHZ5_PSESG</name>
<gene>
    <name evidence="1" type="ORF">Pgy4_38593</name>
</gene>
<evidence type="ECO:0000313" key="1">
    <source>
        <dbReference type="EMBL" id="EGH18887.1"/>
    </source>
</evidence>
<organism evidence="1 2">
    <name type="scientific">Pseudomonas savastanoi pv. glycinea str. race 4</name>
    <dbReference type="NCBI Taxonomy" id="875330"/>
    <lineage>
        <taxon>Bacteria</taxon>
        <taxon>Pseudomonadati</taxon>
        <taxon>Pseudomonadota</taxon>
        <taxon>Gammaproteobacteria</taxon>
        <taxon>Pseudomonadales</taxon>
        <taxon>Pseudomonadaceae</taxon>
        <taxon>Pseudomonas</taxon>
    </lineage>
</organism>
<dbReference type="AlphaFoldDB" id="F3CHZ5"/>